<organism evidence="1 2">
    <name type="scientific">Staurois parvus</name>
    <dbReference type="NCBI Taxonomy" id="386267"/>
    <lineage>
        <taxon>Eukaryota</taxon>
        <taxon>Metazoa</taxon>
        <taxon>Chordata</taxon>
        <taxon>Craniata</taxon>
        <taxon>Vertebrata</taxon>
        <taxon>Euteleostomi</taxon>
        <taxon>Amphibia</taxon>
        <taxon>Batrachia</taxon>
        <taxon>Anura</taxon>
        <taxon>Neobatrachia</taxon>
        <taxon>Ranoidea</taxon>
        <taxon>Ranidae</taxon>
        <taxon>Staurois</taxon>
    </lineage>
</organism>
<evidence type="ECO:0008006" key="3">
    <source>
        <dbReference type="Google" id="ProtNLM"/>
    </source>
</evidence>
<dbReference type="Gene3D" id="3.30.70.1820">
    <property type="entry name" value="L1 transposable element, RRM domain"/>
    <property type="match status" value="1"/>
</dbReference>
<dbReference type="PANTHER" id="PTHR11505">
    <property type="entry name" value="L1 TRANSPOSABLE ELEMENT-RELATED"/>
    <property type="match status" value="1"/>
</dbReference>
<name>A0ABN9CTV7_9NEOB</name>
<gene>
    <name evidence="1" type="ORF">SPARVUS_LOCUS5779469</name>
</gene>
<sequence length="285" mass="31822">MRDITAPSLTLVSEDAQQLTKGDLESCLETMYTKLAAKFQSELHKSTNVLSQEIATLGSRTDCLETKHDELSLAYGDLSREHDHLQTAFLQLQAQVEDLDNRNRRNNLRVRGIPESVSDLSQTVTKLFKSLLPDRSPGSFACDRIHRALRPKPPSDKPPRDIVLCLKDFLTKEDILRAARNTPTISFEGSVLQIFPDVSPATLEKRRKMKEVTTALFSARIHYKWGFPFKLIVPHNGSTYIATSLPEGREILTKLGLADAPSPRRPPLHLVSLLSGTLHLHGGKG</sequence>
<dbReference type="InterPro" id="IPR004244">
    <property type="entry name" value="Transposase_22"/>
</dbReference>
<accession>A0ABN9CTV7</accession>
<evidence type="ECO:0000313" key="2">
    <source>
        <dbReference type="Proteomes" id="UP001162483"/>
    </source>
</evidence>
<dbReference type="Proteomes" id="UP001162483">
    <property type="component" value="Unassembled WGS sequence"/>
</dbReference>
<reference evidence="1" key="1">
    <citation type="submission" date="2023-05" db="EMBL/GenBank/DDBJ databases">
        <authorList>
            <person name="Stuckert A."/>
        </authorList>
    </citation>
    <scope>NUCLEOTIDE SEQUENCE</scope>
</reference>
<comment type="caution">
    <text evidence="1">The sequence shown here is derived from an EMBL/GenBank/DDBJ whole genome shotgun (WGS) entry which is preliminary data.</text>
</comment>
<proteinExistence type="predicted"/>
<keyword evidence="2" id="KW-1185">Reference proteome</keyword>
<feature type="non-terminal residue" evidence="1">
    <location>
        <position position="285"/>
    </location>
</feature>
<dbReference type="EMBL" id="CATNWA010012535">
    <property type="protein sequence ID" value="CAI9563639.1"/>
    <property type="molecule type" value="Genomic_DNA"/>
</dbReference>
<evidence type="ECO:0000313" key="1">
    <source>
        <dbReference type="EMBL" id="CAI9563639.1"/>
    </source>
</evidence>
<protein>
    <recommendedName>
        <fullName evidence="3">Tick transposon</fullName>
    </recommendedName>
</protein>